<feature type="region of interest" description="Disordered" evidence="4">
    <location>
        <begin position="198"/>
        <end position="241"/>
    </location>
</feature>
<dbReference type="Proteomes" id="UP001474421">
    <property type="component" value="Unassembled WGS sequence"/>
</dbReference>
<gene>
    <name evidence="5" type="ORF">NXF25_015677</name>
</gene>
<comment type="similarity">
    <text evidence="3">Belongs to the RAM family.</text>
</comment>
<evidence type="ECO:0000256" key="3">
    <source>
        <dbReference type="ARBA" id="ARBA00034716"/>
    </source>
</evidence>
<evidence type="ECO:0000256" key="1">
    <source>
        <dbReference type="ARBA" id="ARBA00004123"/>
    </source>
</evidence>
<feature type="region of interest" description="Disordered" evidence="4">
    <location>
        <begin position="92"/>
        <end position="120"/>
    </location>
</feature>
<evidence type="ECO:0000256" key="4">
    <source>
        <dbReference type="SAM" id="MobiDB-lite"/>
    </source>
</evidence>
<accession>A0AAW1AWW8</accession>
<dbReference type="GO" id="GO:0031533">
    <property type="term" value="C:mRNA capping enzyme complex"/>
    <property type="evidence" value="ECO:0007669"/>
    <property type="project" value="InterPro"/>
</dbReference>
<evidence type="ECO:0000313" key="5">
    <source>
        <dbReference type="EMBL" id="KAK9394014.1"/>
    </source>
</evidence>
<proteinExistence type="inferred from homology"/>
<dbReference type="InterPro" id="IPR028271">
    <property type="entry name" value="RAMAC"/>
</dbReference>
<evidence type="ECO:0000313" key="6">
    <source>
        <dbReference type="Proteomes" id="UP001474421"/>
    </source>
</evidence>
<comment type="subcellular location">
    <subcellularLocation>
        <location evidence="1">Nucleus</location>
    </subcellularLocation>
</comment>
<organism evidence="5 6">
    <name type="scientific">Crotalus adamanteus</name>
    <name type="common">Eastern diamondback rattlesnake</name>
    <dbReference type="NCBI Taxonomy" id="8729"/>
    <lineage>
        <taxon>Eukaryota</taxon>
        <taxon>Metazoa</taxon>
        <taxon>Chordata</taxon>
        <taxon>Craniata</taxon>
        <taxon>Vertebrata</taxon>
        <taxon>Euteleostomi</taxon>
        <taxon>Lepidosauria</taxon>
        <taxon>Squamata</taxon>
        <taxon>Bifurcata</taxon>
        <taxon>Unidentata</taxon>
        <taxon>Episquamata</taxon>
        <taxon>Toxicofera</taxon>
        <taxon>Serpentes</taxon>
        <taxon>Colubroidea</taxon>
        <taxon>Viperidae</taxon>
        <taxon>Crotalinae</taxon>
        <taxon>Crotalus</taxon>
    </lineage>
</organism>
<protein>
    <submittedName>
        <fullName evidence="5">RNMT-activating mini protein</fullName>
    </submittedName>
</protein>
<feature type="compositionally biased region" description="Polar residues" evidence="4">
    <location>
        <begin position="208"/>
        <end position="221"/>
    </location>
</feature>
<name>A0AAW1AWW8_CROAD</name>
<dbReference type="PANTHER" id="PTHR48168:SF1">
    <property type="entry name" value="RNA GUANINE-N7 METHYLTRANSFERASE ACTIVATING SUBUNIT-RELATED"/>
    <property type="match status" value="1"/>
</dbReference>
<evidence type="ECO:0000256" key="2">
    <source>
        <dbReference type="ARBA" id="ARBA00023242"/>
    </source>
</evidence>
<reference evidence="5 6" key="1">
    <citation type="journal article" date="2024" name="Proc. Natl. Acad. Sci. U.S.A.">
        <title>The genetic regulatory architecture and epigenomic basis for age-related changes in rattlesnake venom.</title>
        <authorList>
            <person name="Hogan M.P."/>
            <person name="Holding M.L."/>
            <person name="Nystrom G.S."/>
            <person name="Colston T.J."/>
            <person name="Bartlett D.A."/>
            <person name="Mason A.J."/>
            <person name="Ellsworth S.A."/>
            <person name="Rautsaw R.M."/>
            <person name="Lawrence K.C."/>
            <person name="Strickland J.L."/>
            <person name="He B."/>
            <person name="Fraser P."/>
            <person name="Margres M.J."/>
            <person name="Gilbert D.M."/>
            <person name="Gibbs H.L."/>
            <person name="Parkinson C.L."/>
            <person name="Rokyta D.R."/>
        </authorList>
    </citation>
    <scope>NUCLEOTIDE SEQUENCE [LARGE SCALE GENOMIC DNA]</scope>
    <source>
        <strain evidence="5">DRR0105</strain>
    </source>
</reference>
<dbReference type="GO" id="GO:0003723">
    <property type="term" value="F:RNA binding"/>
    <property type="evidence" value="ECO:0007669"/>
    <property type="project" value="InterPro"/>
</dbReference>
<sequence length="241" mass="28772">MPFTSLCGNSRMASTTDVVQNYQSMFAYRYTAEDKEYQKYLQRSAIPPPLIEDWMNSEPSGPSVFEILQNYKNKFAHRFTSEDEEYQKYVQRPADPPPLVEDWQNRSGGHQRYRDREPSGPSVFEILQNYKNKFAHRFTSEDEEYQKYVQRPADPPPLVEDWRNRSGGHQRYRDRFRDSHQFRNRGHGYDHPGGYRSDQWHEKGYGANYQQHQHGQSSFPQQGWPPRGYGSYFQEPRYGRY</sequence>
<dbReference type="Pfam" id="PF15320">
    <property type="entry name" value="RAM"/>
    <property type="match status" value="3"/>
</dbReference>
<dbReference type="AlphaFoldDB" id="A0AAW1AWW8"/>
<keyword evidence="2" id="KW-0539">Nucleus</keyword>
<dbReference type="GO" id="GO:0106005">
    <property type="term" value="P:RNA 5'-cap (guanine-N7)-methylation"/>
    <property type="evidence" value="ECO:0007669"/>
    <property type="project" value="InterPro"/>
</dbReference>
<dbReference type="PANTHER" id="PTHR48168">
    <property type="entry name" value="RNA GUANINE-7 METHYLTRANSFERASE-ACTIVATING SUBUNIT-LIKE (PSEUDOGENE)-RELATED"/>
    <property type="match status" value="1"/>
</dbReference>
<keyword evidence="6" id="KW-1185">Reference proteome</keyword>
<dbReference type="EMBL" id="JAOTOJ010000012">
    <property type="protein sequence ID" value="KAK9394014.1"/>
    <property type="molecule type" value="Genomic_DNA"/>
</dbReference>
<comment type="caution">
    <text evidence="5">The sequence shown here is derived from an EMBL/GenBank/DDBJ whole genome shotgun (WGS) entry which is preliminary data.</text>
</comment>